<proteinExistence type="inferred from homology"/>
<dbReference type="AlphaFoldDB" id="A0A7R8AJU6"/>
<sequence length="272" mass="29733">MSTPGLTAGQFSGLRGQFLPDYAERFGTVGYTVLIYDNRTWGDSEGKPRNEVDPVLQTRDYYDAFNYAITLPSVDPRKVVYWGCSMSGGNAIVATAVNKCVKGVICQAPFVSADPMVPVSAALCETLLQDRANIIQGKSPLMGPVIPDSRGEVLSGTSKAVLKDANAVTFAEEMDMRHLPWEKMVTLQSLLHGVTQEPSALIKRVAPRPLLMVVPDQDITCPVEGQLSVFNAALPPKNLHILRGASHFDPYYGPTFEENIKAQLKFLKGVFE</sequence>
<dbReference type="PANTHER" id="PTHR47751">
    <property type="entry name" value="SUPERFAMILY HYDROLASE, PUTATIVE (AFU_ORTHOLOGUE AFUA_2G16580)-RELATED"/>
    <property type="match status" value="1"/>
</dbReference>
<dbReference type="InterPro" id="IPR051411">
    <property type="entry name" value="Polyketide_trans_af380"/>
</dbReference>
<name>A0A7R8AJU6_9EURO</name>
<dbReference type="RefSeq" id="XP_041553715.1">
    <property type="nucleotide sequence ID" value="XM_041700762.1"/>
</dbReference>
<gene>
    <name evidence="3" type="ORF">APUU_21953S</name>
</gene>
<keyword evidence="4" id="KW-1185">Reference proteome</keyword>
<accession>A0A7R8AJU6</accession>
<dbReference type="InterPro" id="IPR022742">
    <property type="entry name" value="Hydrolase_4"/>
</dbReference>
<comment type="similarity">
    <text evidence="1">Belongs to the polyketide transferase af380 family.</text>
</comment>
<evidence type="ECO:0000256" key="1">
    <source>
        <dbReference type="ARBA" id="ARBA00029464"/>
    </source>
</evidence>
<organism evidence="3 4">
    <name type="scientific">Aspergillus puulaauensis</name>
    <dbReference type="NCBI Taxonomy" id="1220207"/>
    <lineage>
        <taxon>Eukaryota</taxon>
        <taxon>Fungi</taxon>
        <taxon>Dikarya</taxon>
        <taxon>Ascomycota</taxon>
        <taxon>Pezizomycotina</taxon>
        <taxon>Eurotiomycetes</taxon>
        <taxon>Eurotiomycetidae</taxon>
        <taxon>Eurotiales</taxon>
        <taxon>Aspergillaceae</taxon>
        <taxon>Aspergillus</taxon>
    </lineage>
</organism>
<dbReference type="Gene3D" id="1.10.10.800">
    <property type="match status" value="1"/>
</dbReference>
<dbReference type="Gene3D" id="3.40.50.1820">
    <property type="entry name" value="alpha/beta hydrolase"/>
    <property type="match status" value="1"/>
</dbReference>
<dbReference type="EMBL" id="AP024444">
    <property type="protein sequence ID" value="BCS21521.1"/>
    <property type="molecule type" value="Genomic_DNA"/>
</dbReference>
<feature type="domain" description="Serine aminopeptidase S33" evidence="2">
    <location>
        <begin position="21"/>
        <end position="247"/>
    </location>
</feature>
<evidence type="ECO:0000313" key="3">
    <source>
        <dbReference type="EMBL" id="BCS21521.1"/>
    </source>
</evidence>
<dbReference type="KEGG" id="apuu:APUU_21953S"/>
<dbReference type="Proteomes" id="UP000654913">
    <property type="component" value="Chromosome 2"/>
</dbReference>
<evidence type="ECO:0000259" key="2">
    <source>
        <dbReference type="Pfam" id="PF12146"/>
    </source>
</evidence>
<protein>
    <recommendedName>
        <fullName evidence="2">Serine aminopeptidase S33 domain-containing protein</fullName>
    </recommendedName>
</protein>
<reference evidence="3" key="2">
    <citation type="submission" date="2021-02" db="EMBL/GenBank/DDBJ databases">
        <title>Aspergillus puulaauensis MK2 genome sequence.</title>
        <authorList>
            <person name="Futagami T."/>
            <person name="Mori K."/>
            <person name="Kadooka C."/>
            <person name="Tanaka T."/>
        </authorList>
    </citation>
    <scope>NUCLEOTIDE SEQUENCE</scope>
    <source>
        <strain evidence="3">MK2</strain>
    </source>
</reference>
<dbReference type="PANTHER" id="PTHR47751:SF2">
    <property type="entry name" value="DLTD N-TERMINAL DOMAIN PROTEIN (AFU_ORTHOLOGUE AFUA_8G00380)-RELATED"/>
    <property type="match status" value="1"/>
</dbReference>
<evidence type="ECO:0000313" key="4">
    <source>
        <dbReference type="Proteomes" id="UP000654913"/>
    </source>
</evidence>
<dbReference type="InterPro" id="IPR029058">
    <property type="entry name" value="AB_hydrolase_fold"/>
</dbReference>
<dbReference type="OrthoDB" id="2498029at2759"/>
<dbReference type="Pfam" id="PF12146">
    <property type="entry name" value="Hydrolase_4"/>
    <property type="match status" value="1"/>
</dbReference>
<reference evidence="3" key="1">
    <citation type="submission" date="2021-01" db="EMBL/GenBank/DDBJ databases">
        <authorList>
            <consortium name="Aspergillus puulaauensis MK2 genome sequencing consortium"/>
            <person name="Kazuki M."/>
            <person name="Futagami T."/>
        </authorList>
    </citation>
    <scope>NUCLEOTIDE SEQUENCE</scope>
    <source>
        <strain evidence="3">MK2</strain>
    </source>
</reference>
<dbReference type="SUPFAM" id="SSF53474">
    <property type="entry name" value="alpha/beta-Hydrolases"/>
    <property type="match status" value="1"/>
</dbReference>
<dbReference type="GeneID" id="64971526"/>